<reference evidence="1 2" key="1">
    <citation type="journal article" date="2008" name="BMC Genomics">
        <title>The missing link: Bordetella petrii is endowed with both the metabolic versatility of environmental bacteria and virulence traits of pathogenic Bordetellae.</title>
        <authorList>
            <person name="Gross R."/>
            <person name="Guzman C.A."/>
            <person name="Sebaihia M."/>
            <person name="Martins Dos Santos V.A."/>
            <person name="Pieper D.H."/>
            <person name="Koebnik R."/>
            <person name="Lechner M."/>
            <person name="Bartels D."/>
            <person name="Buhrmester J."/>
            <person name="Choudhuri J.V."/>
            <person name="Ebensen T."/>
            <person name="Gaigalat L."/>
            <person name="Herrmann S."/>
            <person name="Khachane A.N."/>
            <person name="Larisch C."/>
            <person name="Link S."/>
            <person name="Linke B."/>
            <person name="Meyer F."/>
            <person name="Mormann S."/>
            <person name="Nakunst D."/>
            <person name="Rueckert C."/>
            <person name="Schneiker-Bekel S."/>
            <person name="Schulze K."/>
            <person name="Vorhoelter F.J."/>
            <person name="Yevsa T."/>
            <person name="Engle J.T."/>
            <person name="Goldman W.E."/>
            <person name="Puehler A."/>
            <person name="Goebel U.B."/>
            <person name="Goesmann A."/>
            <person name="Bloecker H."/>
            <person name="Kaiser O."/>
            <person name="Martinez-Arias R."/>
        </authorList>
    </citation>
    <scope>NUCLEOTIDE SEQUENCE [LARGE SCALE GENOMIC DNA]</scope>
    <source>
        <strain evidence="2">ATCC BAA-461 / DSM 12804 / CCUG 43448 / CIP 107267 / Se-1111R</strain>
    </source>
</reference>
<dbReference type="STRING" id="94624.Bpet3479"/>
<evidence type="ECO:0000313" key="2">
    <source>
        <dbReference type="Proteomes" id="UP000001225"/>
    </source>
</evidence>
<organism evidence="1 2">
    <name type="scientific">Bordetella petrii (strain ATCC BAA-461 / DSM 12804 / CCUG 43448 / CIP 107267 / Se-1111R)</name>
    <dbReference type="NCBI Taxonomy" id="340100"/>
    <lineage>
        <taxon>Bacteria</taxon>
        <taxon>Pseudomonadati</taxon>
        <taxon>Pseudomonadota</taxon>
        <taxon>Betaproteobacteria</taxon>
        <taxon>Burkholderiales</taxon>
        <taxon>Alcaligenaceae</taxon>
        <taxon>Bordetella</taxon>
    </lineage>
</organism>
<sequence length="253" mass="27094">MTAFLQAAGWTVLPAGDRAVRAVTPVPMGLDGQHGAFFIAQPDDQSFYLTDAGAAAMHAAAYGIELNAKRLDLLNQAPGIGLARFDKTGAIVASGPAAHLQEAVWEAVKLATALSFQCTQWMPKFSRLRFRAEVGRTLAEAVGKRLMQGARAQASSGHMADFAYAVRSATGETLTYIEPIALKAGKKMDWTQVYQTHGKMADVKMADAANRRLVILEDGASAEELSKAVSILEQSATVRPLGKARSWAEIFAD</sequence>
<dbReference type="Proteomes" id="UP000001225">
    <property type="component" value="Chromosome"/>
</dbReference>
<keyword evidence="2" id="KW-1185">Reference proteome</keyword>
<dbReference type="AlphaFoldDB" id="A9HXM8"/>
<dbReference type="EMBL" id="AM902716">
    <property type="protein sequence ID" value="CAP43822.1"/>
    <property type="molecule type" value="Genomic_DNA"/>
</dbReference>
<proteinExistence type="predicted"/>
<accession>A9HXM8</accession>
<protein>
    <recommendedName>
        <fullName evidence="3">DUF1828 domain-containing protein</fullName>
    </recommendedName>
</protein>
<dbReference type="eggNOG" id="ENOG5032UJQ">
    <property type="taxonomic scope" value="Bacteria"/>
</dbReference>
<evidence type="ECO:0000313" key="1">
    <source>
        <dbReference type="EMBL" id="CAP43822.1"/>
    </source>
</evidence>
<evidence type="ECO:0008006" key="3">
    <source>
        <dbReference type="Google" id="ProtNLM"/>
    </source>
</evidence>
<dbReference type="KEGG" id="bpt:Bpet3479"/>
<gene>
    <name evidence="1" type="ordered locus">Bpet3479</name>
</gene>
<name>A9HXM8_BORPD</name>